<evidence type="ECO:0000313" key="1">
    <source>
        <dbReference type="EMBL" id="MFC3980482.1"/>
    </source>
</evidence>
<comment type="caution">
    <text evidence="1">The sequence shown here is derived from an EMBL/GenBank/DDBJ whole genome shotgun (WGS) entry which is preliminary data.</text>
</comment>
<proteinExistence type="predicted"/>
<protein>
    <recommendedName>
        <fullName evidence="3">DUF4276 family protein</fullName>
    </recommendedName>
</protein>
<dbReference type="Proteomes" id="UP001595698">
    <property type="component" value="Unassembled WGS sequence"/>
</dbReference>
<gene>
    <name evidence="1" type="ORF">ACFOYY_10135</name>
</gene>
<dbReference type="EMBL" id="JBHSBC010000009">
    <property type="protein sequence ID" value="MFC3980482.1"/>
    <property type="molecule type" value="Genomic_DNA"/>
</dbReference>
<keyword evidence="2" id="KW-1185">Reference proteome</keyword>
<organism evidence="1 2">
    <name type="scientific">Streptosporangium jomthongense</name>
    <dbReference type="NCBI Taxonomy" id="1193683"/>
    <lineage>
        <taxon>Bacteria</taxon>
        <taxon>Bacillati</taxon>
        <taxon>Actinomycetota</taxon>
        <taxon>Actinomycetes</taxon>
        <taxon>Streptosporangiales</taxon>
        <taxon>Streptosporangiaceae</taxon>
        <taxon>Streptosporangium</taxon>
    </lineage>
</organism>
<sequence>MILRVLFLGEGSSDGGITTHIRRIATEYGFRVVVTDPLTERFPQSRQRTVRSKLETIKEIGGVYELVIVHRDADGDGRERRLHEIRQAVEAVMPDTPFMGAIPIRMTEAWLMLDERNIRQVAGNPNGRMDLGLPKPASVERIPDPKAMLAEKLALASGLSGRRLDKFKKRFPEHRRQLLDRIDPLGPICEVSSWRSFNEDLLAGLSQAAGLSSG</sequence>
<dbReference type="RefSeq" id="WP_352015812.1">
    <property type="nucleotide sequence ID" value="NZ_JBHSBC010000009.1"/>
</dbReference>
<evidence type="ECO:0008006" key="3">
    <source>
        <dbReference type="Google" id="ProtNLM"/>
    </source>
</evidence>
<reference evidence="2" key="1">
    <citation type="journal article" date="2019" name="Int. J. Syst. Evol. Microbiol.">
        <title>The Global Catalogue of Microorganisms (GCM) 10K type strain sequencing project: providing services to taxonomists for standard genome sequencing and annotation.</title>
        <authorList>
            <consortium name="The Broad Institute Genomics Platform"/>
            <consortium name="The Broad Institute Genome Sequencing Center for Infectious Disease"/>
            <person name="Wu L."/>
            <person name="Ma J."/>
        </authorList>
    </citation>
    <scope>NUCLEOTIDE SEQUENCE [LARGE SCALE GENOMIC DNA]</scope>
    <source>
        <strain evidence="2">TBRC 7912</strain>
    </source>
</reference>
<name>A0ABV8EZJ5_9ACTN</name>
<accession>A0ABV8EZJ5</accession>
<evidence type="ECO:0000313" key="2">
    <source>
        <dbReference type="Proteomes" id="UP001595698"/>
    </source>
</evidence>